<keyword evidence="1" id="KW-0677">Repeat</keyword>
<dbReference type="GO" id="GO:0005634">
    <property type="term" value="C:nucleus"/>
    <property type="evidence" value="ECO:0007669"/>
    <property type="project" value="TreeGrafter"/>
</dbReference>
<accession>A0A1Y2H7I2</accession>
<dbReference type="InterPro" id="IPR024372">
    <property type="entry name" value="Ecm29_N"/>
</dbReference>
<gene>
    <name evidence="3" type="ORF">BCR44DRAFT_358270</name>
</gene>
<dbReference type="EMBL" id="MCFL01000081">
    <property type="protein sequence ID" value="ORZ30548.1"/>
    <property type="molecule type" value="Genomic_DNA"/>
</dbReference>
<keyword evidence="4" id="KW-1185">Reference proteome</keyword>
<keyword evidence="3" id="KW-0647">Proteasome</keyword>
<dbReference type="PANTHER" id="PTHR23346">
    <property type="entry name" value="TRANSLATIONAL ACTIVATOR GCN1-RELATED"/>
    <property type="match status" value="1"/>
</dbReference>
<protein>
    <submittedName>
        <fullName evidence="3">Proteasome stabiliser-domain-containing protein</fullName>
    </submittedName>
</protein>
<sequence>MASNGIGNDLELVERVELRFALADTDTQLASAVDSFLVPLIGKLSSTTPGVQAKVMQLLSHINARIKAAPQIALPVKPLIVHLLAGANTATIARNFSVVYLELALDRASTNSKTDRAQFAPLLLAAIPAAIGSTDPAKHPLTLKLASLVARSATNALDFPPLSPAALAARDTLFAALATDAEWATIHDALAYALRQPSGLPNLTNGEQWSTAKRTLISLIHWWTPADKAAWARSYALFVGTCDPVAIVADHAETTWRKNKVDVEDARLVKAILGLYLAQPTEQETPTPATVAVKTKVLAWVVKSKTAANAFPELLKVVFDAMFGKGTTAKIQAGGVGFLQWVARSVCLYLPIRDLFAGADMTDTCRRINPFWTVLLPFWFPEL</sequence>
<dbReference type="GO" id="GO:0036503">
    <property type="term" value="P:ERAD pathway"/>
    <property type="evidence" value="ECO:0007669"/>
    <property type="project" value="TreeGrafter"/>
</dbReference>
<organism evidence="3 4">
    <name type="scientific">Catenaria anguillulae PL171</name>
    <dbReference type="NCBI Taxonomy" id="765915"/>
    <lineage>
        <taxon>Eukaryota</taxon>
        <taxon>Fungi</taxon>
        <taxon>Fungi incertae sedis</taxon>
        <taxon>Blastocladiomycota</taxon>
        <taxon>Blastocladiomycetes</taxon>
        <taxon>Blastocladiales</taxon>
        <taxon>Catenariaceae</taxon>
        <taxon>Catenaria</taxon>
    </lineage>
</organism>
<dbReference type="GO" id="GO:0060090">
    <property type="term" value="F:molecular adaptor activity"/>
    <property type="evidence" value="ECO:0007669"/>
    <property type="project" value="InterPro"/>
</dbReference>
<feature type="domain" description="Proteasome component Ecm29 N-terminal" evidence="2">
    <location>
        <begin position="13"/>
        <end position="128"/>
    </location>
</feature>
<dbReference type="Proteomes" id="UP000193411">
    <property type="component" value="Unassembled WGS sequence"/>
</dbReference>
<dbReference type="PANTHER" id="PTHR23346:SF19">
    <property type="entry name" value="PROTEASOME ADAPTER AND SCAFFOLD PROTEIN ECM29"/>
    <property type="match status" value="1"/>
</dbReference>
<evidence type="ECO:0000313" key="4">
    <source>
        <dbReference type="Proteomes" id="UP000193411"/>
    </source>
</evidence>
<feature type="domain" description="Proteasome component Ecm29 N-terminal" evidence="2">
    <location>
        <begin position="234"/>
        <end position="344"/>
    </location>
</feature>
<name>A0A1Y2H7I2_9FUNG</name>
<proteinExistence type="predicted"/>
<reference evidence="3 4" key="1">
    <citation type="submission" date="2016-07" db="EMBL/GenBank/DDBJ databases">
        <title>Pervasive Adenine N6-methylation of Active Genes in Fungi.</title>
        <authorList>
            <consortium name="DOE Joint Genome Institute"/>
            <person name="Mondo S.J."/>
            <person name="Dannebaum R.O."/>
            <person name="Kuo R.C."/>
            <person name="Labutti K."/>
            <person name="Haridas S."/>
            <person name="Kuo A."/>
            <person name="Salamov A."/>
            <person name="Ahrendt S.R."/>
            <person name="Lipzen A."/>
            <person name="Sullivan W."/>
            <person name="Andreopoulos W.B."/>
            <person name="Clum A."/>
            <person name="Lindquist E."/>
            <person name="Daum C."/>
            <person name="Ramamoorthy G.K."/>
            <person name="Gryganskyi A."/>
            <person name="Culley D."/>
            <person name="Magnuson J.K."/>
            <person name="James T.Y."/>
            <person name="O'Malley M.A."/>
            <person name="Stajich J.E."/>
            <person name="Spatafora J.W."/>
            <person name="Visel A."/>
            <person name="Grigoriev I.V."/>
        </authorList>
    </citation>
    <scope>NUCLEOTIDE SEQUENCE [LARGE SCALE GENOMIC DNA]</scope>
    <source>
        <strain evidence="3 4">PL171</strain>
    </source>
</reference>
<evidence type="ECO:0000259" key="2">
    <source>
        <dbReference type="Pfam" id="PF13001"/>
    </source>
</evidence>
<comment type="caution">
    <text evidence="3">The sequence shown here is derived from an EMBL/GenBank/DDBJ whole genome shotgun (WGS) entry which is preliminary data.</text>
</comment>
<dbReference type="STRING" id="765915.A0A1Y2H7I2"/>
<dbReference type="Pfam" id="PF13001">
    <property type="entry name" value="ECM29_N"/>
    <property type="match status" value="2"/>
</dbReference>
<dbReference type="OrthoDB" id="2445881at2759"/>
<evidence type="ECO:0000313" key="3">
    <source>
        <dbReference type="EMBL" id="ORZ30548.1"/>
    </source>
</evidence>
<dbReference type="AlphaFoldDB" id="A0A1Y2H7I2"/>
<dbReference type="GO" id="GO:0043248">
    <property type="term" value="P:proteasome assembly"/>
    <property type="evidence" value="ECO:0007669"/>
    <property type="project" value="InterPro"/>
</dbReference>
<dbReference type="GO" id="GO:0000502">
    <property type="term" value="C:proteasome complex"/>
    <property type="evidence" value="ECO:0007669"/>
    <property type="project" value="UniProtKB-KW"/>
</dbReference>
<evidence type="ECO:0000256" key="1">
    <source>
        <dbReference type="ARBA" id="ARBA00022737"/>
    </source>
</evidence>
<dbReference type="GO" id="GO:0005737">
    <property type="term" value="C:cytoplasm"/>
    <property type="evidence" value="ECO:0007669"/>
    <property type="project" value="TreeGrafter"/>
</dbReference>